<evidence type="ECO:0000259" key="3">
    <source>
        <dbReference type="PROSITE" id="PS50893"/>
    </source>
</evidence>
<dbReference type="PROSITE" id="PS50893">
    <property type="entry name" value="ABC_TRANSPORTER_2"/>
    <property type="match status" value="1"/>
</dbReference>
<keyword evidence="2 4" id="KW-0067">ATP-binding</keyword>
<keyword evidence="1" id="KW-0547">Nucleotide-binding</keyword>
<dbReference type="Gene3D" id="3.40.50.300">
    <property type="entry name" value="P-loop containing nucleotide triphosphate hydrolases"/>
    <property type="match status" value="1"/>
</dbReference>
<dbReference type="STRING" id="1921764.BSR28_03625"/>
<dbReference type="EMBL" id="MQSV01000002">
    <property type="protein sequence ID" value="OKL49190.1"/>
    <property type="molecule type" value="Genomic_DNA"/>
</dbReference>
<feature type="domain" description="ABC transporter" evidence="3">
    <location>
        <begin position="5"/>
        <end position="245"/>
    </location>
</feature>
<accession>A0A1Q5PP25</accession>
<sequence length="261" mass="27980">MNAVFELSEVTVERSGQTILDHLNWTVTEGEHWAVLGPNGAGKTTLAKVLTGRERLTGGELEVLGEPISDLPVNELARMIGLSSAALSAKFAARITALDVVISAAHGLTKRFQETYEEMDFQRANDLLAAFGVSHLAERQFSTLSEGEKQRVQIARAFMADPQALILDEPGAGLDLGARENLMLALSELAGDRRSPAMVVITHHIEEIAAGFTHALILKSGQAIAAGPIAEVLNSQNLSTAFGLELEVSQVDGRFSARGKR</sequence>
<dbReference type="SMART" id="SM00382">
    <property type="entry name" value="AAA"/>
    <property type="match status" value="1"/>
</dbReference>
<keyword evidence="5" id="KW-1185">Reference proteome</keyword>
<dbReference type="Pfam" id="PF00005">
    <property type="entry name" value="ABC_tran"/>
    <property type="match status" value="1"/>
</dbReference>
<evidence type="ECO:0000256" key="2">
    <source>
        <dbReference type="ARBA" id="ARBA00022840"/>
    </source>
</evidence>
<name>A0A1Q5PP25_9ACTO</name>
<comment type="caution">
    <text evidence="4">The sequence shown here is derived from an EMBL/GenBank/DDBJ whole genome shotgun (WGS) entry which is preliminary data.</text>
</comment>
<dbReference type="InterPro" id="IPR003439">
    <property type="entry name" value="ABC_transporter-like_ATP-bd"/>
</dbReference>
<dbReference type="Proteomes" id="UP000186785">
    <property type="component" value="Unassembled WGS sequence"/>
</dbReference>
<dbReference type="InterPro" id="IPR003593">
    <property type="entry name" value="AAA+_ATPase"/>
</dbReference>
<dbReference type="PANTHER" id="PTHR43158:SF2">
    <property type="entry name" value="SKFA PEPTIDE EXPORT ATP-BINDING PROTEIN SKFE"/>
    <property type="match status" value="1"/>
</dbReference>
<evidence type="ECO:0000256" key="1">
    <source>
        <dbReference type="ARBA" id="ARBA00022741"/>
    </source>
</evidence>
<evidence type="ECO:0000313" key="4">
    <source>
        <dbReference type="EMBL" id="OKL49190.1"/>
    </source>
</evidence>
<dbReference type="AlphaFoldDB" id="A0A1Q5PP25"/>
<dbReference type="PANTHER" id="PTHR43158">
    <property type="entry name" value="SKFA PEPTIDE EXPORT ATP-BINDING PROTEIN SKFE"/>
    <property type="match status" value="1"/>
</dbReference>
<dbReference type="GO" id="GO:0005524">
    <property type="term" value="F:ATP binding"/>
    <property type="evidence" value="ECO:0007669"/>
    <property type="project" value="UniProtKB-KW"/>
</dbReference>
<gene>
    <name evidence="4" type="ORF">BSR29_04055</name>
</gene>
<proteinExistence type="predicted"/>
<evidence type="ECO:0000313" key="5">
    <source>
        <dbReference type="Proteomes" id="UP000186785"/>
    </source>
</evidence>
<dbReference type="InterPro" id="IPR027417">
    <property type="entry name" value="P-loop_NTPase"/>
</dbReference>
<dbReference type="OrthoDB" id="9789994at2"/>
<organism evidence="4 5">
    <name type="scientific">Boudabousia liubingyangii</name>
    <dbReference type="NCBI Taxonomy" id="1921764"/>
    <lineage>
        <taxon>Bacteria</taxon>
        <taxon>Bacillati</taxon>
        <taxon>Actinomycetota</taxon>
        <taxon>Actinomycetes</taxon>
        <taxon>Actinomycetales</taxon>
        <taxon>Actinomycetaceae</taxon>
        <taxon>Boudabousia</taxon>
    </lineage>
</organism>
<dbReference type="SUPFAM" id="SSF52540">
    <property type="entry name" value="P-loop containing nucleoside triphosphate hydrolases"/>
    <property type="match status" value="1"/>
</dbReference>
<dbReference type="GO" id="GO:0016887">
    <property type="term" value="F:ATP hydrolysis activity"/>
    <property type="evidence" value="ECO:0007669"/>
    <property type="project" value="InterPro"/>
</dbReference>
<dbReference type="RefSeq" id="WP_073709004.1">
    <property type="nucleotide sequence ID" value="NZ_MQSU01000002.1"/>
</dbReference>
<protein>
    <submittedName>
        <fullName evidence="4">Iron ABC transporter ATP-binding protein</fullName>
    </submittedName>
</protein>
<reference evidence="4 5" key="1">
    <citation type="submission" date="2016-11" db="EMBL/GenBank/DDBJ databases">
        <title>Actinomyces gypaetusis sp. nov. isolated from the vulture Gypaetus barbatus in Qinghai Tibet Plateau China.</title>
        <authorList>
            <person name="Meng X."/>
        </authorList>
    </citation>
    <scope>NUCLEOTIDE SEQUENCE [LARGE SCALE GENOMIC DNA]</scope>
    <source>
        <strain evidence="4 5">VUL4_2</strain>
    </source>
</reference>